<feature type="compositionally biased region" description="Basic and acidic residues" evidence="1">
    <location>
        <begin position="102"/>
        <end position="117"/>
    </location>
</feature>
<comment type="caution">
    <text evidence="2">The sequence shown here is derived from an EMBL/GenBank/DDBJ whole genome shotgun (WGS) entry which is preliminary data.</text>
</comment>
<accession>A0A813JWL0</accession>
<feature type="region of interest" description="Disordered" evidence="1">
    <location>
        <begin position="87"/>
        <end position="156"/>
    </location>
</feature>
<gene>
    <name evidence="2" type="ORF">PGLA2088_LOCUS24747</name>
</gene>
<protein>
    <recommendedName>
        <fullName evidence="4">C3H1-type domain-containing protein</fullName>
    </recommendedName>
</protein>
<feature type="region of interest" description="Disordered" evidence="1">
    <location>
        <begin position="237"/>
        <end position="268"/>
    </location>
</feature>
<feature type="compositionally biased region" description="Basic residues" evidence="1">
    <location>
        <begin position="318"/>
        <end position="331"/>
    </location>
</feature>
<feature type="region of interest" description="Disordered" evidence="1">
    <location>
        <begin position="168"/>
        <end position="190"/>
    </location>
</feature>
<feature type="region of interest" description="Disordered" evidence="1">
    <location>
        <begin position="318"/>
        <end position="343"/>
    </location>
</feature>
<evidence type="ECO:0000313" key="2">
    <source>
        <dbReference type="EMBL" id="CAE8685972.1"/>
    </source>
</evidence>
<feature type="compositionally biased region" description="Low complexity" evidence="1">
    <location>
        <begin position="118"/>
        <end position="128"/>
    </location>
</feature>
<dbReference type="Proteomes" id="UP000626109">
    <property type="component" value="Unassembled WGS sequence"/>
</dbReference>
<proteinExistence type="predicted"/>
<evidence type="ECO:0008006" key="4">
    <source>
        <dbReference type="Google" id="ProtNLM"/>
    </source>
</evidence>
<feature type="compositionally biased region" description="Polar residues" evidence="1">
    <location>
        <begin position="237"/>
        <end position="248"/>
    </location>
</feature>
<organism evidence="2 3">
    <name type="scientific">Polarella glacialis</name>
    <name type="common">Dinoflagellate</name>
    <dbReference type="NCBI Taxonomy" id="89957"/>
    <lineage>
        <taxon>Eukaryota</taxon>
        <taxon>Sar</taxon>
        <taxon>Alveolata</taxon>
        <taxon>Dinophyceae</taxon>
        <taxon>Suessiales</taxon>
        <taxon>Suessiaceae</taxon>
        <taxon>Polarella</taxon>
    </lineage>
</organism>
<dbReference type="EMBL" id="CAJNNW010026511">
    <property type="protein sequence ID" value="CAE8685972.1"/>
    <property type="molecule type" value="Genomic_DNA"/>
</dbReference>
<sequence length="343" mass="37646">MSCDGRRMGSCFPLERAVPLSVSVKNTFLDFTDAGTGNQLLPRSASAGALHDRRAVGMYAGELFQWQPREAKGEEMMDLPWRRVVGPPGTVDPQKPLLSSDKTPRKTAEEAEKENFWARRGASASAGGDRCFPASGEVGPSLTYLSPRTDQSDQEEELELSRQLRGVASDAFGRSPKRHLPGGGGGVRLAGRDKDVLRAGRGLLHVLQGQQQPQRHQRLDQPVNSLVATRFRDVGQTRSSSDFVQPGSNDELGISEESEESAESKAAVPVDENGQLTWMGSIQHPEACAPCLFWYRFQCSKGVACEYCHLTHDGQKAKRLRPSKKTRRALKKAADQDQNGCEQ</sequence>
<reference evidence="2" key="1">
    <citation type="submission" date="2021-02" db="EMBL/GenBank/DDBJ databases">
        <authorList>
            <person name="Dougan E. K."/>
            <person name="Rhodes N."/>
            <person name="Thang M."/>
            <person name="Chan C."/>
        </authorList>
    </citation>
    <scope>NUCLEOTIDE SEQUENCE</scope>
</reference>
<name>A0A813JWL0_POLGL</name>
<evidence type="ECO:0000313" key="3">
    <source>
        <dbReference type="Proteomes" id="UP000626109"/>
    </source>
</evidence>
<dbReference type="AlphaFoldDB" id="A0A813JWL0"/>
<evidence type="ECO:0000256" key="1">
    <source>
        <dbReference type="SAM" id="MobiDB-lite"/>
    </source>
</evidence>